<proteinExistence type="inferred from homology"/>
<protein>
    <recommendedName>
        <fullName evidence="4">Phosphatidylglycerol/phosphatidylinositol transfer protein</fullName>
    </recommendedName>
</protein>
<keyword evidence="7" id="KW-0445">Lipid transport</keyword>
<dbReference type="Pfam" id="PF02221">
    <property type="entry name" value="E1_DerP2_DerF2"/>
    <property type="match status" value="1"/>
</dbReference>
<dbReference type="EMBL" id="KZ613938">
    <property type="protein sequence ID" value="PMD47320.1"/>
    <property type="molecule type" value="Genomic_DNA"/>
</dbReference>
<dbReference type="SMART" id="SM00737">
    <property type="entry name" value="ML"/>
    <property type="match status" value="1"/>
</dbReference>
<organism evidence="10 11">
    <name type="scientific">Hyaloscypha variabilis (strain UAMH 11265 / GT02V1 / F)</name>
    <name type="common">Meliniomyces variabilis</name>
    <dbReference type="NCBI Taxonomy" id="1149755"/>
    <lineage>
        <taxon>Eukaryota</taxon>
        <taxon>Fungi</taxon>
        <taxon>Dikarya</taxon>
        <taxon>Ascomycota</taxon>
        <taxon>Pezizomycotina</taxon>
        <taxon>Leotiomycetes</taxon>
        <taxon>Helotiales</taxon>
        <taxon>Hyaloscyphaceae</taxon>
        <taxon>Hyaloscypha</taxon>
        <taxon>Hyaloscypha variabilis</taxon>
    </lineage>
</organism>
<evidence type="ECO:0000256" key="8">
    <source>
        <dbReference type="SAM" id="SignalP"/>
    </source>
</evidence>
<dbReference type="InterPro" id="IPR039670">
    <property type="entry name" value="NPC2-like"/>
</dbReference>
<evidence type="ECO:0000256" key="7">
    <source>
        <dbReference type="ARBA" id="ARBA00023055"/>
    </source>
</evidence>
<reference evidence="10 11" key="1">
    <citation type="submission" date="2016-04" db="EMBL/GenBank/DDBJ databases">
        <title>A degradative enzymes factory behind the ericoid mycorrhizal symbiosis.</title>
        <authorList>
            <consortium name="DOE Joint Genome Institute"/>
            <person name="Martino E."/>
            <person name="Morin E."/>
            <person name="Grelet G."/>
            <person name="Kuo A."/>
            <person name="Kohler A."/>
            <person name="Daghino S."/>
            <person name="Barry K."/>
            <person name="Choi C."/>
            <person name="Cichocki N."/>
            <person name="Clum A."/>
            <person name="Copeland A."/>
            <person name="Hainaut M."/>
            <person name="Haridas S."/>
            <person name="Labutti K."/>
            <person name="Lindquist E."/>
            <person name="Lipzen A."/>
            <person name="Khouja H.-R."/>
            <person name="Murat C."/>
            <person name="Ohm R."/>
            <person name="Olson A."/>
            <person name="Spatafora J."/>
            <person name="Veneault-Fourrey C."/>
            <person name="Henrissat B."/>
            <person name="Grigoriev I."/>
            <person name="Martin F."/>
            <person name="Perotto S."/>
        </authorList>
    </citation>
    <scope>NUCLEOTIDE SEQUENCE [LARGE SCALE GENOMIC DNA]</scope>
    <source>
        <strain evidence="10 11">F</strain>
    </source>
</reference>
<evidence type="ECO:0000256" key="5">
    <source>
        <dbReference type="ARBA" id="ARBA00022448"/>
    </source>
</evidence>
<dbReference type="GO" id="GO:0032366">
    <property type="term" value="P:intracellular sterol transport"/>
    <property type="evidence" value="ECO:0007669"/>
    <property type="project" value="InterPro"/>
</dbReference>
<evidence type="ECO:0000256" key="1">
    <source>
        <dbReference type="ARBA" id="ARBA00002053"/>
    </source>
</evidence>
<dbReference type="Proteomes" id="UP000235786">
    <property type="component" value="Unassembled WGS sequence"/>
</dbReference>
<feature type="signal peptide" evidence="8">
    <location>
        <begin position="1"/>
        <end position="18"/>
    </location>
</feature>
<evidence type="ECO:0000313" key="10">
    <source>
        <dbReference type="EMBL" id="PMD47320.1"/>
    </source>
</evidence>
<dbReference type="PANTHER" id="PTHR11306">
    <property type="entry name" value="NIEMANN PICK TYPE C2 PROTEIN NPC2-RELATED"/>
    <property type="match status" value="1"/>
</dbReference>
<dbReference type="SUPFAM" id="SSF81296">
    <property type="entry name" value="E set domains"/>
    <property type="match status" value="1"/>
</dbReference>
<evidence type="ECO:0000256" key="6">
    <source>
        <dbReference type="ARBA" id="ARBA00022729"/>
    </source>
</evidence>
<feature type="domain" description="MD-2-related lipid-recognition" evidence="9">
    <location>
        <begin position="43"/>
        <end position="165"/>
    </location>
</feature>
<evidence type="ECO:0000259" key="9">
    <source>
        <dbReference type="SMART" id="SM00737"/>
    </source>
</evidence>
<sequence length="175" mass="18785">MKFSISLIALLLSSLVASEGLSFSFGGQKPLGDGEAVPGNNPLTYCQAEHGDDILILDHVNLTPNPPQAGETLTIEAVGTLLEEVDKGAYVILQVKFGLIRLVNTQADLCTQVSNVDLECPIEKGKITITKDVEIPKEIPSGTYTVFADVYTKEKKKIVCLEATVLFGGSSKFDL</sequence>
<dbReference type="STRING" id="1149755.A0A2J6S988"/>
<dbReference type="Gene3D" id="2.60.40.770">
    <property type="match status" value="1"/>
</dbReference>
<dbReference type="GO" id="GO:0032934">
    <property type="term" value="F:sterol binding"/>
    <property type="evidence" value="ECO:0007669"/>
    <property type="project" value="InterPro"/>
</dbReference>
<evidence type="ECO:0000313" key="11">
    <source>
        <dbReference type="Proteomes" id="UP000235786"/>
    </source>
</evidence>
<keyword evidence="11" id="KW-1185">Reference proteome</keyword>
<gene>
    <name evidence="10" type="ORF">L207DRAFT_550943</name>
</gene>
<evidence type="ECO:0000256" key="4">
    <source>
        <dbReference type="ARBA" id="ARBA00016056"/>
    </source>
</evidence>
<comment type="function">
    <text evidence="1">Catalyzes the intermembrane transfer of phosphatidylglycerol and phosphatidylinositol.</text>
</comment>
<keyword evidence="6 8" id="KW-0732">Signal</keyword>
<accession>A0A2J6S988</accession>
<evidence type="ECO:0000256" key="3">
    <source>
        <dbReference type="ARBA" id="ARBA00011245"/>
    </source>
</evidence>
<keyword evidence="5" id="KW-0813">Transport</keyword>
<comment type="similarity">
    <text evidence="2">Belongs to the NPC2 family.</text>
</comment>
<dbReference type="FunFam" id="2.60.40.770:FF:000004">
    <property type="entry name" value="Phosphatidylglycerol/phosphatidylinositol transfer protein"/>
    <property type="match status" value="1"/>
</dbReference>
<dbReference type="InterPro" id="IPR033917">
    <property type="entry name" value="ML_PG-PI_TP"/>
</dbReference>
<evidence type="ECO:0000256" key="2">
    <source>
        <dbReference type="ARBA" id="ARBA00006370"/>
    </source>
</evidence>
<dbReference type="CDD" id="cd00917">
    <property type="entry name" value="PG-PI_TP"/>
    <property type="match status" value="1"/>
</dbReference>
<feature type="chain" id="PRO_5014352321" description="Phosphatidylglycerol/phosphatidylinositol transfer protein" evidence="8">
    <location>
        <begin position="19"/>
        <end position="175"/>
    </location>
</feature>
<dbReference type="PANTHER" id="PTHR11306:SF0">
    <property type="entry name" value="PHOSPHATIDYLGLYCEROL_PHOSPHATIDYLINOSITOL TRANSFER PROTEIN"/>
    <property type="match status" value="1"/>
</dbReference>
<dbReference type="InterPro" id="IPR014756">
    <property type="entry name" value="Ig_E-set"/>
</dbReference>
<comment type="subunit">
    <text evidence="3">Monomer.</text>
</comment>
<name>A0A2J6S988_HYAVF</name>
<dbReference type="AlphaFoldDB" id="A0A2J6S988"/>
<dbReference type="OrthoDB" id="6409159at2759"/>
<dbReference type="InterPro" id="IPR003172">
    <property type="entry name" value="ML_dom"/>
</dbReference>